<dbReference type="GO" id="GO:0006357">
    <property type="term" value="P:regulation of transcription by RNA polymerase II"/>
    <property type="evidence" value="ECO:0007669"/>
    <property type="project" value="TreeGrafter"/>
</dbReference>
<dbReference type="AlphaFoldDB" id="A0A1J7H742"/>
<dbReference type="InterPro" id="IPR053031">
    <property type="entry name" value="Cuticle_assoc_protein"/>
</dbReference>
<dbReference type="PANTHER" id="PTHR34396:SF25">
    <property type="entry name" value="BOUNDARY ELEMENT ASSOCIATED FACTOR"/>
    <property type="match status" value="1"/>
</dbReference>
<evidence type="ECO:0000313" key="1">
    <source>
        <dbReference type="EMBL" id="OIW02282.1"/>
    </source>
</evidence>
<evidence type="ECO:0008006" key="3">
    <source>
        <dbReference type="Google" id="ProtNLM"/>
    </source>
</evidence>
<name>A0A1J7H742_LUPAN</name>
<protein>
    <recommendedName>
        <fullName evidence="3">BED-type domain-containing protein</fullName>
    </recommendedName>
</protein>
<evidence type="ECO:0000313" key="2">
    <source>
        <dbReference type="Proteomes" id="UP000188354"/>
    </source>
</evidence>
<dbReference type="GO" id="GO:0005634">
    <property type="term" value="C:nucleus"/>
    <property type="evidence" value="ECO:0007669"/>
    <property type="project" value="TreeGrafter"/>
</dbReference>
<dbReference type="Gramene" id="OIW02282">
    <property type="protein sequence ID" value="OIW02282"/>
    <property type="gene ID" value="TanjilG_11176"/>
</dbReference>
<keyword evidence="2" id="KW-1185">Reference proteome</keyword>
<sequence length="139" mass="15623">MSTEQASIGQNQVPNTYNVSESNSVSMNVDVPPTQDETHCSSPIDVEEARPTQLSSIWNHFVRRVDGKWKAACNYCGKRLLGDPSQGTNHVHNHFKSCIHRSNSDIKQALLKTIKKVVNQCWLVLMHSIKMLQDAHLQG</sequence>
<dbReference type="SMART" id="SM00614">
    <property type="entry name" value="ZnF_BED"/>
    <property type="match status" value="1"/>
</dbReference>
<dbReference type="GO" id="GO:1990837">
    <property type="term" value="F:sequence-specific double-stranded DNA binding"/>
    <property type="evidence" value="ECO:0007669"/>
    <property type="project" value="TreeGrafter"/>
</dbReference>
<dbReference type="SUPFAM" id="SSF57667">
    <property type="entry name" value="beta-beta-alpha zinc fingers"/>
    <property type="match status" value="1"/>
</dbReference>
<dbReference type="InterPro" id="IPR036236">
    <property type="entry name" value="Znf_C2H2_sf"/>
</dbReference>
<dbReference type="PANTHER" id="PTHR34396">
    <property type="entry name" value="OS03G0264950 PROTEIN-RELATED"/>
    <property type="match status" value="1"/>
</dbReference>
<dbReference type="Proteomes" id="UP000188354">
    <property type="component" value="Chromosome LG11"/>
</dbReference>
<accession>A0A1J7H742</accession>
<dbReference type="EMBL" id="CM007371">
    <property type="protein sequence ID" value="OIW02282.1"/>
    <property type="molecule type" value="Genomic_DNA"/>
</dbReference>
<proteinExistence type="predicted"/>
<reference evidence="1 2" key="1">
    <citation type="journal article" date="2017" name="Plant Biotechnol. J.">
        <title>A comprehensive draft genome sequence for lupin (Lupinus angustifolius), an emerging health food: insights into plant-microbe interactions and legume evolution.</title>
        <authorList>
            <person name="Hane J.K."/>
            <person name="Ming Y."/>
            <person name="Kamphuis L.G."/>
            <person name="Nelson M.N."/>
            <person name="Garg G."/>
            <person name="Atkins C.A."/>
            <person name="Bayer P.E."/>
            <person name="Bravo A."/>
            <person name="Bringans S."/>
            <person name="Cannon S."/>
            <person name="Edwards D."/>
            <person name="Foley R."/>
            <person name="Gao L.L."/>
            <person name="Harrison M.J."/>
            <person name="Huang W."/>
            <person name="Hurgobin B."/>
            <person name="Li S."/>
            <person name="Liu C.W."/>
            <person name="McGrath A."/>
            <person name="Morahan G."/>
            <person name="Murray J."/>
            <person name="Weller J."/>
            <person name="Jian J."/>
            <person name="Singh K.B."/>
        </authorList>
    </citation>
    <scope>NUCLEOTIDE SEQUENCE [LARGE SCALE GENOMIC DNA]</scope>
    <source>
        <strain evidence="2">cv. Tanjil</strain>
        <tissue evidence="1">Whole plant</tissue>
    </source>
</reference>
<gene>
    <name evidence="1" type="ORF">TanjilG_11176</name>
</gene>
<organism evidence="1 2">
    <name type="scientific">Lupinus angustifolius</name>
    <name type="common">Narrow-leaved blue lupine</name>
    <dbReference type="NCBI Taxonomy" id="3871"/>
    <lineage>
        <taxon>Eukaryota</taxon>
        <taxon>Viridiplantae</taxon>
        <taxon>Streptophyta</taxon>
        <taxon>Embryophyta</taxon>
        <taxon>Tracheophyta</taxon>
        <taxon>Spermatophyta</taxon>
        <taxon>Magnoliopsida</taxon>
        <taxon>eudicotyledons</taxon>
        <taxon>Gunneridae</taxon>
        <taxon>Pentapetalae</taxon>
        <taxon>rosids</taxon>
        <taxon>fabids</taxon>
        <taxon>Fabales</taxon>
        <taxon>Fabaceae</taxon>
        <taxon>Papilionoideae</taxon>
        <taxon>50 kb inversion clade</taxon>
        <taxon>genistoids sensu lato</taxon>
        <taxon>core genistoids</taxon>
        <taxon>Genisteae</taxon>
        <taxon>Lupinus</taxon>
    </lineage>
</organism>